<dbReference type="Proteomes" id="UP000320475">
    <property type="component" value="Unassembled WGS sequence"/>
</dbReference>
<keyword evidence="2" id="KW-0812">Transmembrane</keyword>
<dbReference type="VEuPathDB" id="FungiDB:SeMB42_g06004"/>
<comment type="caution">
    <text evidence="8">The sequence shown here is derived from an EMBL/GenBank/DDBJ whole genome shotgun (WGS) entry which is preliminary data.</text>
</comment>
<gene>
    <name evidence="7" type="ORF">SeLEV6574_g07295</name>
    <name evidence="8" type="ORF">SeMB42_g06004</name>
</gene>
<dbReference type="GO" id="GO:0032469">
    <property type="term" value="P:endoplasmic reticulum calcium ion homeostasis"/>
    <property type="evidence" value="ECO:0007669"/>
    <property type="project" value="InterPro"/>
</dbReference>
<evidence type="ECO:0000256" key="5">
    <source>
        <dbReference type="SAM" id="MobiDB-lite"/>
    </source>
</evidence>
<dbReference type="InterPro" id="IPR012879">
    <property type="entry name" value="CCDC47"/>
</dbReference>
<dbReference type="GO" id="GO:0016020">
    <property type="term" value="C:membrane"/>
    <property type="evidence" value="ECO:0007669"/>
    <property type="project" value="UniProtKB-SubCell"/>
</dbReference>
<dbReference type="EMBL" id="QEAN01000313">
    <property type="protein sequence ID" value="TPX40449.1"/>
    <property type="molecule type" value="Genomic_DNA"/>
</dbReference>
<name>A0A507CL76_9FUNG</name>
<keyword evidence="4" id="KW-0472">Membrane</keyword>
<dbReference type="Pfam" id="PF07946">
    <property type="entry name" value="CCDC47"/>
    <property type="match status" value="1"/>
</dbReference>
<dbReference type="STRING" id="286115.A0A507CL76"/>
<dbReference type="OrthoDB" id="10039147at2759"/>
<reference evidence="9 10" key="1">
    <citation type="journal article" date="2019" name="Sci. Rep.">
        <title>Comparative genomics of chytrid fungi reveal insights into the obligate biotrophic and pathogenic lifestyle of Synchytrium endobioticum.</title>
        <authorList>
            <person name="van de Vossenberg B.T.L.H."/>
            <person name="Warris S."/>
            <person name="Nguyen H.D.T."/>
            <person name="van Gent-Pelzer M.P.E."/>
            <person name="Joly D.L."/>
            <person name="van de Geest H.C."/>
            <person name="Bonants P.J.M."/>
            <person name="Smith D.S."/>
            <person name="Levesque C.A."/>
            <person name="van der Lee T.A.J."/>
        </authorList>
    </citation>
    <scope>NUCLEOTIDE SEQUENCE [LARGE SCALE GENOMIC DNA]</scope>
    <source>
        <strain evidence="7 10">LEV6574</strain>
        <strain evidence="8 9">MB42</strain>
    </source>
</reference>
<dbReference type="GO" id="GO:0005783">
    <property type="term" value="C:endoplasmic reticulum"/>
    <property type="evidence" value="ECO:0007669"/>
    <property type="project" value="InterPro"/>
</dbReference>
<evidence type="ECO:0000313" key="10">
    <source>
        <dbReference type="Proteomes" id="UP000320475"/>
    </source>
</evidence>
<evidence type="ECO:0000256" key="6">
    <source>
        <dbReference type="SAM" id="SignalP"/>
    </source>
</evidence>
<feature type="compositionally biased region" description="Basic and acidic residues" evidence="5">
    <location>
        <begin position="362"/>
        <end position="404"/>
    </location>
</feature>
<sequence>MRNPRILSVLASALVILSAICVSGHDSDEAPLPSLARGGFPPPIPGIQPFTIAWQRINPHDFIAEAFLLAGLCAMYYLYRRGKHISNEIAKNWYRCTASVWEKNFAQIGDAKNHKLIRDGPKDFIFYATGRVNVEMVYAFIETSPRHDLVKTICHYFPSQLLEQLGWKWTHDKILKAYLHDTASDDFVLAILPKKAAGVMKMRYDLKTFAKELREPSIRNFPFRHYVLASDCPEFAALLCQDAHVQKVLYAAAGLDEEGAGVPKLSYLESIIISDQPKRFPEKMDDVDNTSKTITCTFRLPDGLQDKKQVTKSQPLMVQLTELFIDLIDYVGQHGKFSGDVSARLNKIRAAAAVEIEKKKSKDVAEQLEKKKMEERKKKLEAAERAGPEALRRFEDKERKEQQRKQMKKAARKKMVVG</sequence>
<dbReference type="GO" id="GO:0005509">
    <property type="term" value="F:calcium ion binding"/>
    <property type="evidence" value="ECO:0007669"/>
    <property type="project" value="InterPro"/>
</dbReference>
<accession>A0A507CL76</accession>
<feature type="compositionally biased region" description="Basic residues" evidence="5">
    <location>
        <begin position="405"/>
        <end position="418"/>
    </location>
</feature>
<evidence type="ECO:0000313" key="7">
    <source>
        <dbReference type="EMBL" id="TPX39334.1"/>
    </source>
</evidence>
<evidence type="ECO:0008006" key="11">
    <source>
        <dbReference type="Google" id="ProtNLM"/>
    </source>
</evidence>
<dbReference type="PANTHER" id="PTHR12883">
    <property type="entry name" value="ADIPOCYTE-SPECIFIC PROTEIN 4-RELATED"/>
    <property type="match status" value="1"/>
</dbReference>
<feature type="chain" id="PRO_5036363033" description="DUF1682 domain-containing protein" evidence="6">
    <location>
        <begin position="20"/>
        <end position="418"/>
    </location>
</feature>
<dbReference type="EMBL" id="QEAM01000498">
    <property type="protein sequence ID" value="TPX39334.1"/>
    <property type="molecule type" value="Genomic_DNA"/>
</dbReference>
<keyword evidence="6" id="KW-0732">Signal</keyword>
<dbReference type="PANTHER" id="PTHR12883:SF0">
    <property type="entry name" value="PAT COMPLEX SUBUNIT CCDC47"/>
    <property type="match status" value="1"/>
</dbReference>
<comment type="subcellular location">
    <subcellularLocation>
        <location evidence="1">Membrane</location>
        <topology evidence="1">Single-pass membrane protein</topology>
    </subcellularLocation>
</comment>
<dbReference type="AlphaFoldDB" id="A0A507CL76"/>
<keyword evidence="3" id="KW-1133">Transmembrane helix</keyword>
<evidence type="ECO:0000313" key="8">
    <source>
        <dbReference type="EMBL" id="TPX40449.1"/>
    </source>
</evidence>
<evidence type="ECO:0000256" key="1">
    <source>
        <dbReference type="ARBA" id="ARBA00004167"/>
    </source>
</evidence>
<proteinExistence type="predicted"/>
<organism evidence="8 9">
    <name type="scientific">Synchytrium endobioticum</name>
    <dbReference type="NCBI Taxonomy" id="286115"/>
    <lineage>
        <taxon>Eukaryota</taxon>
        <taxon>Fungi</taxon>
        <taxon>Fungi incertae sedis</taxon>
        <taxon>Chytridiomycota</taxon>
        <taxon>Chytridiomycota incertae sedis</taxon>
        <taxon>Chytridiomycetes</taxon>
        <taxon>Synchytriales</taxon>
        <taxon>Synchytriaceae</taxon>
        <taxon>Synchytrium</taxon>
    </lineage>
</organism>
<evidence type="ECO:0000256" key="2">
    <source>
        <dbReference type="ARBA" id="ARBA00022692"/>
    </source>
</evidence>
<evidence type="ECO:0000256" key="4">
    <source>
        <dbReference type="ARBA" id="ARBA00023136"/>
    </source>
</evidence>
<protein>
    <recommendedName>
        <fullName evidence="11">DUF1682 domain-containing protein</fullName>
    </recommendedName>
</protein>
<evidence type="ECO:0000256" key="3">
    <source>
        <dbReference type="ARBA" id="ARBA00022989"/>
    </source>
</evidence>
<dbReference type="Proteomes" id="UP000317494">
    <property type="component" value="Unassembled WGS sequence"/>
</dbReference>
<feature type="region of interest" description="Disordered" evidence="5">
    <location>
        <begin position="362"/>
        <end position="418"/>
    </location>
</feature>
<evidence type="ECO:0000313" key="9">
    <source>
        <dbReference type="Proteomes" id="UP000317494"/>
    </source>
</evidence>
<feature type="signal peptide" evidence="6">
    <location>
        <begin position="1"/>
        <end position="19"/>
    </location>
</feature>
<keyword evidence="9" id="KW-1185">Reference proteome</keyword>